<dbReference type="OrthoDB" id="60696at2157"/>
<feature type="transmembrane region" description="Helical" evidence="1">
    <location>
        <begin position="99"/>
        <end position="130"/>
    </location>
</feature>
<dbReference type="RefSeq" id="WP_218258623.1">
    <property type="nucleotide sequence ID" value="NZ_CP077717.1"/>
</dbReference>
<dbReference type="Proteomes" id="UP000694018">
    <property type="component" value="Chromosome"/>
</dbReference>
<dbReference type="GeneID" id="65564234"/>
<feature type="transmembrane region" description="Helical" evidence="1">
    <location>
        <begin position="136"/>
        <end position="154"/>
    </location>
</feature>
<feature type="transmembrane region" description="Helical" evidence="1">
    <location>
        <begin position="24"/>
        <end position="45"/>
    </location>
</feature>
<evidence type="ECO:0000313" key="2">
    <source>
        <dbReference type="EMBL" id="QXJ29872.1"/>
    </source>
</evidence>
<sequence>MASKLYEALKYVVKYELKSSIRRYIVLGAFDGILLSLSILLAGVISHINLTSISLSIYSGIIATAISSTWNAMVVELGEKKTELEKIEKQVLKSLKGTIYDYSAKIAAVLAAIAHGISPFVGLLVFYSYVYSHDTMLSLSVGMLSLAVLGLLYGEGIKAKIYTMVQLIVAGIITALITLLVIK</sequence>
<keyword evidence="1" id="KW-0472">Membrane</keyword>
<name>A0A8F5BR29_SACSH</name>
<keyword evidence="1" id="KW-1133">Transmembrane helix</keyword>
<accession>A0A8F5BR29</accession>
<feature type="transmembrane region" description="Helical" evidence="1">
    <location>
        <begin position="57"/>
        <end position="78"/>
    </location>
</feature>
<evidence type="ECO:0000313" key="3">
    <source>
        <dbReference type="Proteomes" id="UP000694018"/>
    </source>
</evidence>
<evidence type="ECO:0000256" key="1">
    <source>
        <dbReference type="SAM" id="Phobius"/>
    </source>
</evidence>
<organism evidence="2 3">
    <name type="scientific">Saccharolobus shibatae (strain ATCC 51178 / DSM 5389 / JCM 8931 / NBRC 15437 / B12)</name>
    <name type="common">Sulfolobus shibatae</name>
    <dbReference type="NCBI Taxonomy" id="523848"/>
    <lineage>
        <taxon>Archaea</taxon>
        <taxon>Thermoproteota</taxon>
        <taxon>Thermoprotei</taxon>
        <taxon>Sulfolobales</taxon>
        <taxon>Sulfolobaceae</taxon>
        <taxon>Saccharolobus</taxon>
    </lineage>
</organism>
<reference evidence="2" key="1">
    <citation type="journal article" date="2021" name="Environ. Microbiol.">
        <title>New insights into the diversity and evolution of the archaeal mobilome from three complete genomes of Saccharolobus shibatae.</title>
        <authorList>
            <person name="Medvedeva S."/>
            <person name="Brandt D."/>
            <person name="Cvirkaite-Krupovic V."/>
            <person name="Liu Y."/>
            <person name="Severinov K."/>
            <person name="Ishino S."/>
            <person name="Ishino Y."/>
            <person name="Prangishvili D."/>
            <person name="Kalinowski J."/>
            <person name="Krupovic M."/>
        </authorList>
    </citation>
    <scope>NUCLEOTIDE SEQUENCE</scope>
    <source>
        <strain evidence="2">B12</strain>
    </source>
</reference>
<keyword evidence="1" id="KW-0812">Transmembrane</keyword>
<proteinExistence type="predicted"/>
<protein>
    <submittedName>
        <fullName evidence="2">Membrane protein</fullName>
    </submittedName>
</protein>
<dbReference type="KEGG" id="sshi:J5U23_02758"/>
<feature type="transmembrane region" description="Helical" evidence="1">
    <location>
        <begin position="161"/>
        <end position="182"/>
    </location>
</feature>
<dbReference type="EMBL" id="CP077717">
    <property type="protein sequence ID" value="QXJ29872.1"/>
    <property type="molecule type" value="Genomic_DNA"/>
</dbReference>
<gene>
    <name evidence="2" type="ORF">J5U23_02758</name>
</gene>
<dbReference type="AlphaFoldDB" id="A0A8F5BR29"/>